<name>A0A117M740_UNCT6</name>
<gene>
    <name evidence="1" type="ORF">XE03_0008</name>
</gene>
<dbReference type="AlphaFoldDB" id="A0A117M740"/>
<reference evidence="2" key="1">
    <citation type="journal article" date="2015" name="MBio">
        <title>Genome-Resolved Metagenomic Analysis Reveals Roles for Candidate Phyla and Other Microbial Community Members in Biogeochemical Transformations in Oil Reservoirs.</title>
        <authorList>
            <person name="Hu P."/>
            <person name="Tom L."/>
            <person name="Singh A."/>
            <person name="Thomas B.C."/>
            <person name="Baker B.J."/>
            <person name="Piceno Y.M."/>
            <person name="Andersen G.L."/>
            <person name="Banfield J.F."/>
        </authorList>
    </citation>
    <scope>NUCLEOTIDE SEQUENCE [LARGE SCALE GENOMIC DNA]</scope>
</reference>
<dbReference type="Gene3D" id="3.90.550.10">
    <property type="entry name" value="Spore Coat Polysaccharide Biosynthesis Protein SpsA, Chain A"/>
    <property type="match status" value="1"/>
</dbReference>
<dbReference type="SUPFAM" id="SSF53448">
    <property type="entry name" value="Nucleotide-diphospho-sugar transferases"/>
    <property type="match status" value="1"/>
</dbReference>
<dbReference type="InterPro" id="IPR029044">
    <property type="entry name" value="Nucleotide-diphossugar_trans"/>
</dbReference>
<organism evidence="1 2">
    <name type="scientific">candidate division TA06 bacterium 34_109</name>
    <dbReference type="NCBI Taxonomy" id="1635277"/>
    <lineage>
        <taxon>Bacteria</taxon>
        <taxon>Bacteria division TA06</taxon>
    </lineage>
</organism>
<protein>
    <submittedName>
        <fullName evidence="1">Hemolysin hemolytic protein</fullName>
    </submittedName>
</protein>
<evidence type="ECO:0000313" key="2">
    <source>
        <dbReference type="Proteomes" id="UP000053467"/>
    </source>
</evidence>
<sequence>MKNNFDTPILLIFFNRPSYFKEVLKQVSLVKPTTLFLSQDGPRNSNDLGNINKCREFIDQIDWDCKIYKNYNDSNKGCGEHVPNSISWAFSYTDRLIILEDDCVPSKSFFYFCDTLLKKFNNDERIFLITGMNHLDYYLENDNDYFFSNIGSIAGIATWKRVWEKVDFDLNIINDYENKKALFRNIEVNSKKLFNSNILITVKNLRKKIEKGEKLSSWSSIFGFYTQVLNSQFLIVPTKNLVRNIGISGVHTPSEIKLISKSIRKIYKLNLYELDFPLKEPEFVMRDTIYENKVLKLMKPNLIIKNLRKLESLVYRIIFSIIDRKNYFKKNY</sequence>
<dbReference type="EMBL" id="LGGX01000001">
    <property type="protein sequence ID" value="KUK88002.1"/>
    <property type="molecule type" value="Genomic_DNA"/>
</dbReference>
<dbReference type="PATRIC" id="fig|1635277.3.peg.8"/>
<proteinExistence type="predicted"/>
<accession>A0A117M740</accession>
<comment type="caution">
    <text evidence="1">The sequence shown here is derived from an EMBL/GenBank/DDBJ whole genome shotgun (WGS) entry which is preliminary data.</text>
</comment>
<evidence type="ECO:0000313" key="1">
    <source>
        <dbReference type="EMBL" id="KUK88002.1"/>
    </source>
</evidence>
<dbReference type="Proteomes" id="UP000053467">
    <property type="component" value="Unassembled WGS sequence"/>
</dbReference>